<dbReference type="Gene3D" id="3.40.50.980">
    <property type="match status" value="2"/>
</dbReference>
<accession>A0ABS8ADJ8</accession>
<dbReference type="Proteomes" id="UP001165297">
    <property type="component" value="Unassembled WGS sequence"/>
</dbReference>
<feature type="non-terminal residue" evidence="3">
    <location>
        <position position="643"/>
    </location>
</feature>
<feature type="domain" description="AMP-dependent synthetase/ligase" evidence="1">
    <location>
        <begin position="529"/>
        <end position="632"/>
    </location>
</feature>
<sequence length="643" mass="71179">MDDTANTLRLRGKTENLTAQDKDLIKTHKAALMDFIRAERTRQKGFATIPPAPVQPDYALSDGQRRLWFLSQSEDNALTYNIPSVLELTGELNTDLFARAIESVIARHEILRTVFRESAAGEPRQHILSAQAIGFSLRVTDLSAFPDAEVQVRALVQQDMAQPFDLSRGPLLRASLFQLAAGRHVFYYNMHHIVSDGWSMQLLTRDVLTSYMALVQGQEAPLAPLAIQYKDYAHWHLQQLSNESLQKLEQYWTTQFAGELPVLQLSNAKTRPAVLSHNGAVHTIELNAQTTSKLKALSQQLGGTLFMGLLAAVNGLLYRYTGQEDIIIGSPIAGREHADLGEQIGFYVNTLALRTQFSHQDSFEALFERVKDTTLGAFQHQLYPFDRLVETLGLRRDPSRNPLFDVQLNLQPAGVTATRENAGRNELEAADFVISQAIASKFDLSFRCYEYQDTLSIRLEYNTDVLEAYFVEQLGRHLACFIAEVLRDARQPIGLVQYISEEEQSLLPLTNPRSDLAYSTGSLLTEFAQVVMAHGSRVAVSDVSGQQLSYAQLDALSSQLAHFLLAQPAPAGAASPLSLVALALPQSPAVIVSILASWKAGAAYLPLDQSLPAARQQYMLAHSQAPLTLTAELYEQFLAQAAA</sequence>
<dbReference type="RefSeq" id="WP_226185961.1">
    <property type="nucleotide sequence ID" value="NZ_JAJADQ010000006.1"/>
</dbReference>
<dbReference type="SUPFAM" id="SSF52777">
    <property type="entry name" value="CoA-dependent acyltransferases"/>
    <property type="match status" value="2"/>
</dbReference>
<dbReference type="InterPro" id="IPR001242">
    <property type="entry name" value="Condensation_dom"/>
</dbReference>
<keyword evidence="4" id="KW-1185">Reference proteome</keyword>
<dbReference type="InterPro" id="IPR023213">
    <property type="entry name" value="CAT-like_dom_sf"/>
</dbReference>
<dbReference type="Gene3D" id="3.30.559.30">
    <property type="entry name" value="Nonribosomal peptide synthetase, condensation domain"/>
    <property type="match status" value="1"/>
</dbReference>
<name>A0ABS8ADJ8_9BACT</name>
<dbReference type="Gene3D" id="3.30.559.10">
    <property type="entry name" value="Chloramphenicol acetyltransferase-like domain"/>
    <property type="match status" value="1"/>
</dbReference>
<dbReference type="EMBL" id="JAJADQ010000006">
    <property type="protein sequence ID" value="MCB2378361.1"/>
    <property type="molecule type" value="Genomic_DNA"/>
</dbReference>
<reference evidence="3" key="1">
    <citation type="submission" date="2021-10" db="EMBL/GenBank/DDBJ databases">
        <authorList>
            <person name="Dean J.D."/>
            <person name="Kim M.K."/>
            <person name="Newey C.N."/>
            <person name="Stoker T.S."/>
            <person name="Thompson D.W."/>
            <person name="Grose J.H."/>
        </authorList>
    </citation>
    <scope>NUCLEOTIDE SEQUENCE</scope>
    <source>
        <strain evidence="3">BT635</strain>
    </source>
</reference>
<gene>
    <name evidence="3" type="ORF">LGH70_12250</name>
</gene>
<dbReference type="PANTHER" id="PTHR45527">
    <property type="entry name" value="NONRIBOSOMAL PEPTIDE SYNTHETASE"/>
    <property type="match status" value="1"/>
</dbReference>
<protein>
    <submittedName>
        <fullName evidence="3">Condensation domain-containing protein</fullName>
    </submittedName>
</protein>
<organism evidence="3 4">
    <name type="scientific">Hymenobacter nitidus</name>
    <dbReference type="NCBI Taxonomy" id="2880929"/>
    <lineage>
        <taxon>Bacteria</taxon>
        <taxon>Pseudomonadati</taxon>
        <taxon>Bacteroidota</taxon>
        <taxon>Cytophagia</taxon>
        <taxon>Cytophagales</taxon>
        <taxon>Hymenobacteraceae</taxon>
        <taxon>Hymenobacter</taxon>
    </lineage>
</organism>
<dbReference type="Pfam" id="PF00501">
    <property type="entry name" value="AMP-binding"/>
    <property type="match status" value="1"/>
</dbReference>
<evidence type="ECO:0000259" key="1">
    <source>
        <dbReference type="Pfam" id="PF00501"/>
    </source>
</evidence>
<evidence type="ECO:0000259" key="2">
    <source>
        <dbReference type="Pfam" id="PF00668"/>
    </source>
</evidence>
<dbReference type="Pfam" id="PF00668">
    <property type="entry name" value="Condensation"/>
    <property type="match status" value="1"/>
</dbReference>
<dbReference type="CDD" id="cd19531">
    <property type="entry name" value="LCL_NRPS-like"/>
    <property type="match status" value="1"/>
</dbReference>
<dbReference type="InterPro" id="IPR000873">
    <property type="entry name" value="AMP-dep_synth/lig_dom"/>
</dbReference>
<feature type="domain" description="Condensation" evidence="2">
    <location>
        <begin position="55"/>
        <end position="506"/>
    </location>
</feature>
<proteinExistence type="predicted"/>
<dbReference type="SUPFAM" id="SSF56801">
    <property type="entry name" value="Acetyl-CoA synthetase-like"/>
    <property type="match status" value="1"/>
</dbReference>
<evidence type="ECO:0000313" key="4">
    <source>
        <dbReference type="Proteomes" id="UP001165297"/>
    </source>
</evidence>
<comment type="caution">
    <text evidence="3">The sequence shown here is derived from an EMBL/GenBank/DDBJ whole genome shotgun (WGS) entry which is preliminary data.</text>
</comment>
<evidence type="ECO:0000313" key="3">
    <source>
        <dbReference type="EMBL" id="MCB2378361.1"/>
    </source>
</evidence>
<dbReference type="PANTHER" id="PTHR45527:SF1">
    <property type="entry name" value="FATTY ACID SYNTHASE"/>
    <property type="match status" value="1"/>
</dbReference>